<evidence type="ECO:0000259" key="2">
    <source>
        <dbReference type="Pfam" id="PF13712"/>
    </source>
</evidence>
<keyword evidence="3" id="KW-0808">Transferase</keyword>
<dbReference type="KEGG" id="cbb:CLD_1848"/>
<evidence type="ECO:0000259" key="1">
    <source>
        <dbReference type="Pfam" id="PF00535"/>
    </source>
</evidence>
<dbReference type="Proteomes" id="UP000008541">
    <property type="component" value="Chromosome"/>
</dbReference>
<dbReference type="InterPro" id="IPR001173">
    <property type="entry name" value="Glyco_trans_2-like"/>
</dbReference>
<feature type="domain" description="Glycosyltransferase 2-like" evidence="1">
    <location>
        <begin position="224"/>
        <end position="330"/>
    </location>
</feature>
<dbReference type="Gene3D" id="3.90.550.10">
    <property type="entry name" value="Spore Coat Polysaccharide Biosynthesis Protein SpsA, Chain A"/>
    <property type="match status" value="2"/>
</dbReference>
<dbReference type="Pfam" id="PF13712">
    <property type="entry name" value="Glyco_tranf_2_5"/>
    <property type="match status" value="1"/>
</dbReference>
<gene>
    <name evidence="3" type="ordered locus">CLD_1848</name>
</gene>
<evidence type="ECO:0000313" key="4">
    <source>
        <dbReference type="Proteomes" id="UP000008541"/>
    </source>
</evidence>
<dbReference type="CAZy" id="GT2">
    <property type="family name" value="Glycosyltransferase Family 2"/>
</dbReference>
<reference evidence="3 4" key="1">
    <citation type="journal article" date="2007" name="PLoS ONE">
        <title>Analysis of the neurotoxin complex genes in Clostridium botulinum A1-A4 and B1 strains: BoNT/A3, /Ba4 and /B1 clusters are located within plasmids.</title>
        <authorList>
            <person name="Smith T.J."/>
            <person name="Hill K.K."/>
            <person name="Foley B.T."/>
            <person name="Detter J.C."/>
            <person name="Munk A.C."/>
            <person name="Bruce D.C."/>
            <person name="Doggett N.A."/>
            <person name="Smith L.A."/>
            <person name="Marks J.D."/>
            <person name="Xie G."/>
            <person name="Brettin T.S."/>
        </authorList>
    </citation>
    <scope>NUCLEOTIDE SEQUENCE [LARGE SCALE GENOMIC DNA]</scope>
    <source>
        <strain evidence="4">Okra / Type B1</strain>
    </source>
</reference>
<dbReference type="SUPFAM" id="SSF53448">
    <property type="entry name" value="Nucleotide-diphospho-sugar transferases"/>
    <property type="match status" value="2"/>
</dbReference>
<dbReference type="GO" id="GO:0016758">
    <property type="term" value="F:hexosyltransferase activity"/>
    <property type="evidence" value="ECO:0007669"/>
    <property type="project" value="UniProtKB-ARBA"/>
</dbReference>
<dbReference type="AlphaFoldDB" id="B1IK54"/>
<dbReference type="PANTHER" id="PTHR22916:SF3">
    <property type="entry name" value="UDP-GLCNAC:BETAGAL BETA-1,3-N-ACETYLGLUCOSAMINYLTRANSFERASE-LIKE PROTEIN 1"/>
    <property type="match status" value="1"/>
</dbReference>
<evidence type="ECO:0000313" key="3">
    <source>
        <dbReference type="EMBL" id="ACA44045.1"/>
    </source>
</evidence>
<feature type="domain" description="Streptomycin biosynthesis protein StrF" evidence="2">
    <location>
        <begin position="7"/>
        <end position="215"/>
    </location>
</feature>
<dbReference type="InterPro" id="IPR029044">
    <property type="entry name" value="Nucleotide-diphossugar_trans"/>
</dbReference>
<dbReference type="HOGENOM" id="CLU_311416_0_0_9"/>
<proteinExistence type="predicted"/>
<organism evidence="3 4">
    <name type="scientific">Clostridium botulinum (strain Okra / Type B1)</name>
    <dbReference type="NCBI Taxonomy" id="498213"/>
    <lineage>
        <taxon>Bacteria</taxon>
        <taxon>Bacillati</taxon>
        <taxon>Bacillota</taxon>
        <taxon>Clostridia</taxon>
        <taxon>Eubacteriales</taxon>
        <taxon>Clostridiaceae</taxon>
        <taxon>Clostridium</taxon>
    </lineage>
</organism>
<dbReference type="InterPro" id="IPR059123">
    <property type="entry name" value="StrF_dom"/>
</dbReference>
<accession>B1IK54</accession>
<protein>
    <submittedName>
        <fullName evidence="3">Glycosyl transferase, group 2 family</fullName>
    </submittedName>
</protein>
<dbReference type="PANTHER" id="PTHR22916">
    <property type="entry name" value="GLYCOSYLTRANSFERASE"/>
    <property type="match status" value="1"/>
</dbReference>
<sequence length="943" mass="110079">MNDKKICFITCINDDRQYEECLLYINNLNIPKGYEIDTISVKEAKSMAAGYNAAMQDTDAKYKVYLHQDTYVINKNFIYDMLDVFNSDKKIGMIGVIGAKTIPTNGVWLESIHKYGQVYESRTGNMKLLALNEPKNDYEEVKAINGLIMVTQYDILWREDIFGGWSLYDLAQSVEFTLAGYKVVIPKQNDTWCVHECGNSKNDYDKYKNKFLEQYSKNIFPLVSVLIPTYNRPEYFKEALESVINQTYRNIEIIIGDDSTNDETENLIKENYLNNYDNIKYYHNKKNLGQFDNDLKLYDIAEGQFINFLMDDDLFRTTKIEKMMNYFIQDINDEISIITSHRAVIDSNGIVGDVFGNTNDIFKNSIIISGIELGNFILKNNFNCIGEPTTALFRKNKLNEPFGVYNNRKYGCNVDQASWFNLLSNGKAVFINEVLSYFRMHGGQQLASDKMKLLGALDYAHEVVTAKEKGFLMENEDFNAALSSSLKYCKSVSDYFNEIDEKQEFIEKIHELKEKCEILKVKLKEINYIQNIVEKGSLASSCEKKLKKLAHIKDRNIKNAIMKRKIMFSCITTYHMFVAYILSKTVYKNDYKIILVASGHNDYEKICKNMGDLNIWEEVVLINEKNGDFNFVKNQLESVNFNDVDILHYFSWGSIANYVLLEFVMPHTTVNLTDEGVMTYIIKESVQQWAADTKSSKMPLDFNKISEIWLFDKRLFISDIDIPLREIEFKKYIDTDLKYVLRDELNYIFDYEHKRDKFDIVFFDQYLTLSGQTNLSQEKYLLMNIARLARGLNLIVKKHPTDSVDKYKGIEISNILMDMVPWEVICLNYYIDNELDNRIFMTYASTAILTNIFLFDNSSKNNIFIFLYDILSNLTGENAGYENFNIFLNRIKDVYDVSFIVPESFYEVKRYFSANIMKEKKNEKLSYEEFINEQEHIIKALLK</sequence>
<dbReference type="EMBL" id="CP000939">
    <property type="protein sequence ID" value="ACA44045.1"/>
    <property type="molecule type" value="Genomic_DNA"/>
</dbReference>
<dbReference type="RefSeq" id="WP_015957554.1">
    <property type="nucleotide sequence ID" value="NC_010516.1"/>
</dbReference>
<dbReference type="Pfam" id="PF00535">
    <property type="entry name" value="Glycos_transf_2"/>
    <property type="match status" value="1"/>
</dbReference>
<name>B1IK54_CLOBK</name>